<evidence type="ECO:0000256" key="6">
    <source>
        <dbReference type="ARBA" id="ARBA00022927"/>
    </source>
</evidence>
<keyword evidence="11 12" id="KW-0472">Membrane</keyword>
<keyword evidence="3 12" id="KW-0813">Transport</keyword>
<dbReference type="InterPro" id="IPR013875">
    <property type="entry name" value="Pam17"/>
</dbReference>
<dbReference type="EMBL" id="KZ819634">
    <property type="protein sequence ID" value="PWN94372.1"/>
    <property type="molecule type" value="Genomic_DNA"/>
</dbReference>
<comment type="subunit">
    <text evidence="12">Component of the PAM complex.</text>
</comment>
<dbReference type="AlphaFoldDB" id="A0A316YZ07"/>
<keyword evidence="7" id="KW-0809">Transit peptide</keyword>
<feature type="transmembrane region" description="Helical" evidence="12">
    <location>
        <begin position="83"/>
        <end position="104"/>
    </location>
</feature>
<feature type="region of interest" description="Disordered" evidence="13">
    <location>
        <begin position="1"/>
        <end position="56"/>
    </location>
</feature>
<evidence type="ECO:0000256" key="12">
    <source>
        <dbReference type="RuleBase" id="RU367146"/>
    </source>
</evidence>
<comment type="similarity">
    <text evidence="2 12">Belongs to the PAM17 family.</text>
</comment>
<evidence type="ECO:0000256" key="8">
    <source>
        <dbReference type="ARBA" id="ARBA00022989"/>
    </source>
</evidence>
<gene>
    <name evidence="14" type="ORF">FA10DRAFT_264909</name>
</gene>
<evidence type="ECO:0000313" key="15">
    <source>
        <dbReference type="Proteomes" id="UP000245768"/>
    </source>
</evidence>
<keyword evidence="5 12" id="KW-0999">Mitochondrion inner membrane</keyword>
<keyword evidence="9 12" id="KW-0811">Translocation</keyword>
<accession>A0A316YZ07</accession>
<dbReference type="FunCoup" id="A0A316YZ07">
    <property type="interactions" value="29"/>
</dbReference>
<dbReference type="InParanoid" id="A0A316YZ07"/>
<evidence type="ECO:0000256" key="13">
    <source>
        <dbReference type="SAM" id="MobiDB-lite"/>
    </source>
</evidence>
<dbReference type="GeneID" id="37042752"/>
<name>A0A316YZ07_9BASI</name>
<dbReference type="OrthoDB" id="5970083at2759"/>
<feature type="compositionally biased region" description="Low complexity" evidence="13">
    <location>
        <begin position="36"/>
        <end position="56"/>
    </location>
</feature>
<evidence type="ECO:0000256" key="5">
    <source>
        <dbReference type="ARBA" id="ARBA00022792"/>
    </source>
</evidence>
<proteinExistence type="inferred from homology"/>
<keyword evidence="8 12" id="KW-1133">Transmembrane helix</keyword>
<comment type="subcellular location">
    <subcellularLocation>
        <location evidence="1 12">Mitochondrion inner membrane</location>
        <topology evidence="1 12">Multi-pass membrane protein</topology>
    </subcellularLocation>
</comment>
<evidence type="ECO:0000256" key="1">
    <source>
        <dbReference type="ARBA" id="ARBA00004448"/>
    </source>
</evidence>
<dbReference type="GO" id="GO:0030150">
    <property type="term" value="P:protein import into mitochondrial matrix"/>
    <property type="evidence" value="ECO:0007669"/>
    <property type="project" value="UniProtKB-UniRule"/>
</dbReference>
<evidence type="ECO:0000256" key="10">
    <source>
        <dbReference type="ARBA" id="ARBA00023128"/>
    </source>
</evidence>
<keyword evidence="10 12" id="KW-0496">Mitochondrion</keyword>
<evidence type="ECO:0000256" key="7">
    <source>
        <dbReference type="ARBA" id="ARBA00022946"/>
    </source>
</evidence>
<protein>
    <recommendedName>
        <fullName evidence="12">Presequence translocated-associated motor subunit PAM17</fullName>
    </recommendedName>
</protein>
<dbReference type="RefSeq" id="XP_025381570.1">
    <property type="nucleotide sequence ID" value="XM_025520836.1"/>
</dbReference>
<keyword evidence="15" id="KW-1185">Reference proteome</keyword>
<dbReference type="Proteomes" id="UP000245768">
    <property type="component" value="Unassembled WGS sequence"/>
</dbReference>
<feature type="transmembrane region" description="Helical" evidence="12">
    <location>
        <begin position="124"/>
        <end position="150"/>
    </location>
</feature>
<reference evidence="14 15" key="1">
    <citation type="journal article" date="2018" name="Mol. Biol. Evol.">
        <title>Broad Genomic Sampling Reveals a Smut Pathogenic Ancestry of the Fungal Clade Ustilaginomycotina.</title>
        <authorList>
            <person name="Kijpornyongpan T."/>
            <person name="Mondo S.J."/>
            <person name="Barry K."/>
            <person name="Sandor L."/>
            <person name="Lee J."/>
            <person name="Lipzen A."/>
            <person name="Pangilinan J."/>
            <person name="LaButti K."/>
            <person name="Hainaut M."/>
            <person name="Henrissat B."/>
            <person name="Grigoriev I.V."/>
            <person name="Spatafora J.W."/>
            <person name="Aime M.C."/>
        </authorList>
    </citation>
    <scope>NUCLEOTIDE SEQUENCE [LARGE SCALE GENOMIC DNA]</scope>
    <source>
        <strain evidence="14 15">MCA 4198</strain>
    </source>
</reference>
<keyword evidence="4 12" id="KW-0812">Transmembrane</keyword>
<organism evidence="14 15">
    <name type="scientific">Acaromyces ingoldii</name>
    <dbReference type="NCBI Taxonomy" id="215250"/>
    <lineage>
        <taxon>Eukaryota</taxon>
        <taxon>Fungi</taxon>
        <taxon>Dikarya</taxon>
        <taxon>Basidiomycota</taxon>
        <taxon>Ustilaginomycotina</taxon>
        <taxon>Exobasidiomycetes</taxon>
        <taxon>Exobasidiales</taxon>
        <taxon>Cryptobasidiaceae</taxon>
        <taxon>Acaromyces</taxon>
    </lineage>
</organism>
<evidence type="ECO:0000256" key="9">
    <source>
        <dbReference type="ARBA" id="ARBA00023010"/>
    </source>
</evidence>
<feature type="compositionally biased region" description="Low complexity" evidence="13">
    <location>
        <begin position="11"/>
        <end position="27"/>
    </location>
</feature>
<evidence type="ECO:0000256" key="11">
    <source>
        <dbReference type="ARBA" id="ARBA00023136"/>
    </source>
</evidence>
<dbReference type="GO" id="GO:0001405">
    <property type="term" value="C:PAM complex, Tim23 associated import motor"/>
    <property type="evidence" value="ECO:0007669"/>
    <property type="project" value="UniProtKB-UniRule"/>
</dbReference>
<sequence length="224" mass="24562">MSLAGQLSRRSPAMISRASGSSSSAFARPIFARSFATPSSSSPSSSSSSTSTSASSTSAKVEATAQSVVRWDRYLSLRKQKRLAGLVTTVPTTFLAAAGAGSYFLTQEVDPSQAVMGIDPVYVFALATIGCTGFGYLIGPTLGSTIWSMFHRRDMKAFEQKDQDFFDRIKKWRADPSRQTIQNRPPDPYGEKVGSISEYRQWLRDQAAFRRKAAHGVFDDEKQM</sequence>
<evidence type="ECO:0000256" key="2">
    <source>
        <dbReference type="ARBA" id="ARBA00006837"/>
    </source>
</evidence>
<dbReference type="Pfam" id="PF08566">
    <property type="entry name" value="Pam17"/>
    <property type="match status" value="1"/>
</dbReference>
<comment type="function">
    <text evidence="12">Component of the PAM complex, a complex required for the translocation of transit peptide-containing proteins from the inner membrane into the mitochondrial matrix in an ATP-dependent manner.</text>
</comment>
<keyword evidence="6 12" id="KW-0653">Protein transport</keyword>
<dbReference type="PANTHER" id="PTHR28021">
    <property type="entry name" value="PRESEQUENCE TRANSLOCATED-ASSOCIATED MOTOR SUBUNIT PAM17, MITOCHONDRIAL"/>
    <property type="match status" value="1"/>
</dbReference>
<evidence type="ECO:0000256" key="3">
    <source>
        <dbReference type="ARBA" id="ARBA00022448"/>
    </source>
</evidence>
<dbReference type="STRING" id="215250.A0A316YZ07"/>
<evidence type="ECO:0000313" key="14">
    <source>
        <dbReference type="EMBL" id="PWN94372.1"/>
    </source>
</evidence>
<evidence type="ECO:0000256" key="4">
    <source>
        <dbReference type="ARBA" id="ARBA00022692"/>
    </source>
</evidence>
<dbReference type="PANTHER" id="PTHR28021:SF1">
    <property type="entry name" value="PRESEQUENCE TRANSLOCATED-ASSOCIATED MOTOR SUBUNIT PAM17, MITOCHONDRIAL"/>
    <property type="match status" value="1"/>
</dbReference>